<evidence type="ECO:0000313" key="6">
    <source>
        <dbReference type="EMBL" id="EFC37881.1"/>
    </source>
</evidence>
<evidence type="ECO:0000256" key="2">
    <source>
        <dbReference type="ARBA" id="ARBA00022801"/>
    </source>
</evidence>
<dbReference type="Gene3D" id="3.20.20.80">
    <property type="entry name" value="Glycosidases"/>
    <property type="match status" value="1"/>
</dbReference>
<evidence type="ECO:0000256" key="3">
    <source>
        <dbReference type="ARBA" id="ARBA00023295"/>
    </source>
</evidence>
<dbReference type="RefSeq" id="XP_002670625.1">
    <property type="nucleotide sequence ID" value="XM_002670579.1"/>
</dbReference>
<evidence type="ECO:0000259" key="5">
    <source>
        <dbReference type="Pfam" id="PF00150"/>
    </source>
</evidence>
<keyword evidence="7" id="KW-1185">Reference proteome</keyword>
<dbReference type="GeneID" id="8863403"/>
<dbReference type="VEuPathDB" id="AmoebaDB:NAEGRDRAFT_53412"/>
<evidence type="ECO:0000313" key="7">
    <source>
        <dbReference type="Proteomes" id="UP000006671"/>
    </source>
</evidence>
<dbReference type="OMA" id="GDYFQSI"/>
<dbReference type="EMBL" id="GG738913">
    <property type="protein sequence ID" value="EFC37881.1"/>
    <property type="molecule type" value="Genomic_DNA"/>
</dbReference>
<reference evidence="6 7" key="1">
    <citation type="journal article" date="2010" name="Cell">
        <title>The genome of Naegleria gruberi illuminates early eukaryotic versatility.</title>
        <authorList>
            <person name="Fritz-Laylin L.K."/>
            <person name="Prochnik S.E."/>
            <person name="Ginger M.L."/>
            <person name="Dacks J.B."/>
            <person name="Carpenter M.L."/>
            <person name="Field M.C."/>
            <person name="Kuo A."/>
            <person name="Paredez A."/>
            <person name="Chapman J."/>
            <person name="Pham J."/>
            <person name="Shu S."/>
            <person name="Neupane R."/>
            <person name="Cipriano M."/>
            <person name="Mancuso J."/>
            <person name="Tu H."/>
            <person name="Salamov A."/>
            <person name="Lindquist E."/>
            <person name="Shapiro H."/>
            <person name="Lucas S."/>
            <person name="Grigoriev I.V."/>
            <person name="Cande W.Z."/>
            <person name="Fulton C."/>
            <person name="Rokhsar D.S."/>
            <person name="Dawson S.C."/>
        </authorList>
    </citation>
    <scope>NUCLEOTIDE SEQUENCE [LARGE SCALE GENOMIC DNA]</scope>
    <source>
        <strain evidence="6 7">NEG-M</strain>
    </source>
</reference>
<dbReference type="PANTHER" id="PTHR34142">
    <property type="entry name" value="ENDO-BETA-1,4-GLUCANASE A"/>
    <property type="match status" value="1"/>
</dbReference>
<gene>
    <name evidence="6" type="ORF">NAEGRDRAFT_53412</name>
</gene>
<organism evidence="7">
    <name type="scientific">Naegleria gruberi</name>
    <name type="common">Amoeba</name>
    <dbReference type="NCBI Taxonomy" id="5762"/>
    <lineage>
        <taxon>Eukaryota</taxon>
        <taxon>Discoba</taxon>
        <taxon>Heterolobosea</taxon>
        <taxon>Tetramitia</taxon>
        <taxon>Eutetramitia</taxon>
        <taxon>Vahlkampfiidae</taxon>
        <taxon>Naegleria</taxon>
    </lineage>
</organism>
<dbReference type="InterPro" id="IPR017853">
    <property type="entry name" value="GH"/>
</dbReference>
<evidence type="ECO:0000256" key="4">
    <source>
        <dbReference type="RuleBase" id="RU361153"/>
    </source>
</evidence>
<dbReference type="InParanoid" id="D2VZ50"/>
<name>D2VZ50_NAEGR</name>
<dbReference type="SUPFAM" id="SSF51445">
    <property type="entry name" value="(Trans)glycosidases"/>
    <property type="match status" value="1"/>
</dbReference>
<dbReference type="Proteomes" id="UP000006671">
    <property type="component" value="Unassembled WGS sequence"/>
</dbReference>
<comment type="similarity">
    <text evidence="1 4">Belongs to the glycosyl hydrolase 5 (cellulase A) family.</text>
</comment>
<dbReference type="KEGG" id="ngr:NAEGRDRAFT_53412"/>
<keyword evidence="2 4" id="KW-0378">Hydrolase</keyword>
<dbReference type="OrthoDB" id="5823761at2759"/>
<dbReference type="InterPro" id="IPR001547">
    <property type="entry name" value="Glyco_hydro_5"/>
</dbReference>
<dbReference type="InterPro" id="IPR018087">
    <property type="entry name" value="Glyco_hydro_5_CS"/>
</dbReference>
<sequence length="296" mass="33113">MPGRYGYDYIYPSASDISLYVATMNLNVIRLPFKWDRLQPKHGQPLDSLELARIDAVVSVCATHGVSVLLDPHNYGYSVNGLIGTSDEPTENFTDFWIRLAQHYLGYDNVIFGIMNEPHTHTPLQWADIAQTTLNAIRSTGATQLVLVPGTFYTGAHSWTSNVLGQSNAEALKNIKDSANNFMFEMHQYLDSDNSGTHSTCVSSTIGSTRLKTTTDWLRQNGFKAFLGEFGASDDTVCMQALYDILQFMGNNTDVWHGWTYWNASPWSTTYIYAAYPPDENQHPQVSILKEAMGVV</sequence>
<accession>D2VZ50</accession>
<keyword evidence="3 4" id="KW-0326">Glycosidase</keyword>
<dbReference type="GO" id="GO:0009251">
    <property type="term" value="P:glucan catabolic process"/>
    <property type="evidence" value="ECO:0007669"/>
    <property type="project" value="TreeGrafter"/>
</dbReference>
<dbReference type="eggNOG" id="ENOG502QXN4">
    <property type="taxonomic scope" value="Eukaryota"/>
</dbReference>
<dbReference type="PROSITE" id="PS00659">
    <property type="entry name" value="GLYCOSYL_HYDROL_F5"/>
    <property type="match status" value="1"/>
</dbReference>
<evidence type="ECO:0000256" key="1">
    <source>
        <dbReference type="ARBA" id="ARBA00005641"/>
    </source>
</evidence>
<protein>
    <submittedName>
        <fullName evidence="6">Predicted protein</fullName>
    </submittedName>
</protein>
<dbReference type="STRING" id="5762.D2VZ50"/>
<proteinExistence type="inferred from homology"/>
<feature type="domain" description="Glycoside hydrolase family 5" evidence="5">
    <location>
        <begin position="13"/>
        <end position="265"/>
    </location>
</feature>
<dbReference type="PANTHER" id="PTHR34142:SF1">
    <property type="entry name" value="GLYCOSIDE HYDROLASE FAMILY 5 DOMAIN-CONTAINING PROTEIN"/>
    <property type="match status" value="1"/>
</dbReference>
<dbReference type="AlphaFoldDB" id="D2VZ50"/>
<dbReference type="Pfam" id="PF00150">
    <property type="entry name" value="Cellulase"/>
    <property type="match status" value="1"/>
</dbReference>
<dbReference type="GO" id="GO:0004553">
    <property type="term" value="F:hydrolase activity, hydrolyzing O-glycosyl compounds"/>
    <property type="evidence" value="ECO:0007669"/>
    <property type="project" value="InterPro"/>
</dbReference>